<dbReference type="RefSeq" id="WP_071904480.1">
    <property type="nucleotide sequence ID" value="NZ_MPIN01000019.1"/>
</dbReference>
<feature type="transmembrane region" description="Helical" evidence="1">
    <location>
        <begin position="171"/>
        <end position="192"/>
    </location>
</feature>
<comment type="caution">
    <text evidence="2">The sequence shown here is derived from an EMBL/GenBank/DDBJ whole genome shotgun (WGS) entry which is preliminary data.</text>
</comment>
<keyword evidence="1" id="KW-0472">Membrane</keyword>
<feature type="transmembrane region" description="Helical" evidence="1">
    <location>
        <begin position="146"/>
        <end position="165"/>
    </location>
</feature>
<gene>
    <name evidence="2" type="ORF">BON30_43345</name>
</gene>
<evidence type="ECO:0000313" key="3">
    <source>
        <dbReference type="Proteomes" id="UP000182229"/>
    </source>
</evidence>
<keyword evidence="3" id="KW-1185">Reference proteome</keyword>
<name>A0A1L9AWI3_9BACT</name>
<accession>A0A1L9AWI3</accession>
<keyword evidence="1" id="KW-0812">Transmembrane</keyword>
<reference evidence="3" key="1">
    <citation type="submission" date="2016-11" db="EMBL/GenBank/DDBJ databases">
        <authorList>
            <person name="Shukria A."/>
            <person name="Stevens D.C."/>
        </authorList>
    </citation>
    <scope>NUCLEOTIDE SEQUENCE [LARGE SCALE GENOMIC DNA]</scope>
    <source>
        <strain evidence="3">Cbfe23</strain>
    </source>
</reference>
<dbReference type="EMBL" id="MPIN01000019">
    <property type="protein sequence ID" value="OJH34372.1"/>
    <property type="molecule type" value="Genomic_DNA"/>
</dbReference>
<dbReference type="STRING" id="83449.BON30_43345"/>
<sequence>MVVVYEDSLEARGNTRVVVLTKEQYQSAVARLAHRYQVKGTPQESAQELLQTMPEEELLAEVYRDRVLTLVPLNDSGPLVPEAEAVLKEKYLRWCERRGGGDCLGLFTDGPYLRTDDRRTLGLALAFGPVLDETRAALGRELSPQAILSSLVWATGLYLALWLLPEPSTKAVAAAVSVVLLAWLGVDAMWGLMDGWVRMAHRAHDATTFEELREAGEEFGRVIGTDVARAMILAVATLSGRTLGEMATHLRSLPRFNQMQAQWAAQGLEGSVVVALEEAVAVEVVVEGRALVVLTSPQAPAAVNVLARSRGAGTAGGHSGSVVIQHRGGNKQVVLGNGERWHLPRGKSYQDIPAEDRLGDELQAAAKEVAAKWSPRELSQAERTAINDMRSRGLEHRANLLERQARGRWVERQLNGLFPHLSWNNKGVDITGPAGQSYHYEILSGTESNFTLHGRRMASTFFRMIFF</sequence>
<evidence type="ECO:0000256" key="1">
    <source>
        <dbReference type="SAM" id="Phobius"/>
    </source>
</evidence>
<dbReference type="AlphaFoldDB" id="A0A1L9AWI3"/>
<dbReference type="Proteomes" id="UP000182229">
    <property type="component" value="Unassembled WGS sequence"/>
</dbReference>
<keyword evidence="1" id="KW-1133">Transmembrane helix</keyword>
<proteinExistence type="predicted"/>
<evidence type="ECO:0000313" key="2">
    <source>
        <dbReference type="EMBL" id="OJH34372.1"/>
    </source>
</evidence>
<protein>
    <submittedName>
        <fullName evidence="2">Uncharacterized protein</fullName>
    </submittedName>
</protein>
<organism evidence="2 3">
    <name type="scientific">Cystobacter ferrugineus</name>
    <dbReference type="NCBI Taxonomy" id="83449"/>
    <lineage>
        <taxon>Bacteria</taxon>
        <taxon>Pseudomonadati</taxon>
        <taxon>Myxococcota</taxon>
        <taxon>Myxococcia</taxon>
        <taxon>Myxococcales</taxon>
        <taxon>Cystobacterineae</taxon>
        <taxon>Archangiaceae</taxon>
        <taxon>Cystobacter</taxon>
    </lineage>
</organism>
<reference evidence="2 3" key="2">
    <citation type="submission" date="2016-12" db="EMBL/GenBank/DDBJ databases">
        <title>Draft Genome Sequence of Cystobacter ferrugineus Strain Cbfe23.</title>
        <authorList>
            <person name="Akbar S."/>
            <person name="Dowd S.E."/>
            <person name="Stevens D.C."/>
        </authorList>
    </citation>
    <scope>NUCLEOTIDE SEQUENCE [LARGE SCALE GENOMIC DNA]</scope>
    <source>
        <strain evidence="2 3">Cbfe23</strain>
    </source>
</reference>